<sequence length="79" mass="8421">MAARSGSRSVLIFAPCLLLFVASEVLCRNSFSSCSKCNASRPGRLLHTAYPTHCLVAPSRAVDTECGSRELSMSSVSLL</sequence>
<organism evidence="2">
    <name type="scientific">Ixodes ricinus</name>
    <name type="common">Common tick</name>
    <name type="synonym">Acarus ricinus</name>
    <dbReference type="NCBI Taxonomy" id="34613"/>
    <lineage>
        <taxon>Eukaryota</taxon>
        <taxon>Metazoa</taxon>
        <taxon>Ecdysozoa</taxon>
        <taxon>Arthropoda</taxon>
        <taxon>Chelicerata</taxon>
        <taxon>Arachnida</taxon>
        <taxon>Acari</taxon>
        <taxon>Parasitiformes</taxon>
        <taxon>Ixodida</taxon>
        <taxon>Ixodoidea</taxon>
        <taxon>Ixodidae</taxon>
        <taxon>Ixodinae</taxon>
        <taxon>Ixodes</taxon>
    </lineage>
</organism>
<evidence type="ECO:0000313" key="2">
    <source>
        <dbReference type="EMBL" id="MXU84109.1"/>
    </source>
</evidence>
<dbReference type="EMBL" id="GIFC01002026">
    <property type="protein sequence ID" value="MXU84109.1"/>
    <property type="molecule type" value="Transcribed_RNA"/>
</dbReference>
<name>A0A6B0TVJ9_IXORI</name>
<feature type="signal peptide" evidence="1">
    <location>
        <begin position="1"/>
        <end position="27"/>
    </location>
</feature>
<feature type="chain" id="PRO_5025607529" evidence="1">
    <location>
        <begin position="28"/>
        <end position="79"/>
    </location>
</feature>
<accession>A0A6B0TVJ9</accession>
<proteinExistence type="predicted"/>
<reference evidence="2" key="1">
    <citation type="submission" date="2019-12" db="EMBL/GenBank/DDBJ databases">
        <title>An insight into the sialome of adult female Ixodes ricinus ticks feeding for 6 days.</title>
        <authorList>
            <person name="Perner J."/>
            <person name="Ribeiro J.M.C."/>
        </authorList>
    </citation>
    <scope>NUCLEOTIDE SEQUENCE</scope>
    <source>
        <strain evidence="2">Semi-engorged</strain>
        <tissue evidence="2">Salivary glands</tissue>
    </source>
</reference>
<keyword evidence="1" id="KW-0732">Signal</keyword>
<evidence type="ECO:0000256" key="1">
    <source>
        <dbReference type="SAM" id="SignalP"/>
    </source>
</evidence>
<dbReference type="AlphaFoldDB" id="A0A6B0TVJ9"/>
<protein>
    <submittedName>
        <fullName evidence="2">Putative secreted protein</fullName>
    </submittedName>
</protein>